<comment type="caution">
    <text evidence="2">The sequence shown here is derived from an EMBL/GenBank/DDBJ whole genome shotgun (WGS) entry which is preliminary data.</text>
</comment>
<dbReference type="CDD" id="cd23767">
    <property type="entry name" value="IQCD"/>
    <property type="match status" value="1"/>
</dbReference>
<dbReference type="PROSITE" id="PS50096">
    <property type="entry name" value="IQ"/>
    <property type="match status" value="1"/>
</dbReference>
<dbReference type="Pfam" id="PF00612">
    <property type="entry name" value="IQ"/>
    <property type="match status" value="1"/>
</dbReference>
<proteinExistence type="predicted"/>
<dbReference type="SMART" id="SM00015">
    <property type="entry name" value="IQ"/>
    <property type="match status" value="1"/>
</dbReference>
<accession>A0A9D4H2C6</accession>
<dbReference type="EMBL" id="JAIWYP010000005">
    <property type="protein sequence ID" value="KAH3825734.1"/>
    <property type="molecule type" value="Genomic_DNA"/>
</dbReference>
<protein>
    <submittedName>
        <fullName evidence="2">Uncharacterized protein</fullName>
    </submittedName>
</protein>
<gene>
    <name evidence="2" type="ORF">DPMN_127615</name>
</gene>
<dbReference type="PANTHER" id="PTHR14991:SF0">
    <property type="entry name" value="RING FINGER PROTEIN 32"/>
    <property type="match status" value="1"/>
</dbReference>
<dbReference type="InterPro" id="IPR000048">
    <property type="entry name" value="IQ_motif_EF-hand-BS"/>
</dbReference>
<reference evidence="2" key="1">
    <citation type="journal article" date="2019" name="bioRxiv">
        <title>The Genome of the Zebra Mussel, Dreissena polymorpha: A Resource for Invasive Species Research.</title>
        <authorList>
            <person name="McCartney M.A."/>
            <person name="Auch B."/>
            <person name="Kono T."/>
            <person name="Mallez S."/>
            <person name="Zhang Y."/>
            <person name="Obille A."/>
            <person name="Becker A."/>
            <person name="Abrahante J.E."/>
            <person name="Garbe J."/>
            <person name="Badalamenti J.P."/>
            <person name="Herman A."/>
            <person name="Mangelson H."/>
            <person name="Liachko I."/>
            <person name="Sullivan S."/>
            <person name="Sone E.D."/>
            <person name="Koren S."/>
            <person name="Silverstein K.A.T."/>
            <person name="Beckman K.B."/>
            <person name="Gohl D.M."/>
        </authorList>
    </citation>
    <scope>NUCLEOTIDE SEQUENCE</scope>
    <source>
        <strain evidence="2">Duluth1</strain>
        <tissue evidence="2">Whole animal</tissue>
    </source>
</reference>
<evidence type="ECO:0000313" key="3">
    <source>
        <dbReference type="Proteomes" id="UP000828390"/>
    </source>
</evidence>
<dbReference type="Gene3D" id="1.20.5.190">
    <property type="match status" value="1"/>
</dbReference>
<reference evidence="2" key="2">
    <citation type="submission" date="2020-11" db="EMBL/GenBank/DDBJ databases">
        <authorList>
            <person name="McCartney M.A."/>
            <person name="Auch B."/>
            <person name="Kono T."/>
            <person name="Mallez S."/>
            <person name="Becker A."/>
            <person name="Gohl D.M."/>
            <person name="Silverstein K.A.T."/>
            <person name="Koren S."/>
            <person name="Bechman K.B."/>
            <person name="Herman A."/>
            <person name="Abrahante J.E."/>
            <person name="Garbe J."/>
        </authorList>
    </citation>
    <scope>NUCLEOTIDE SEQUENCE</scope>
    <source>
        <strain evidence="2">Duluth1</strain>
        <tissue evidence="2">Whole animal</tissue>
    </source>
</reference>
<sequence length="311" mass="36384">MSYKKDNENSTTSTALTAVAFQDHLVKSLGLTDFIGPHHVPLGPAAKAKSKRPIKSVISTGKFGRNPPTVKNKETKEKEYVLDPKPPPLTLGMNNRSMFWIPNHHLLHSPKSLVWLMPLTNHCLKLNGKKLRRSPTLEMTPRCPVLYARRTLVYRSRCCYHVPMSSTEPACKRLKRFTGKKTCPMCRKEQYQTRVIHEGSRHHRHKCATMIQACWRGYVVRCMYRKLRESNPPKDPRLRKKFFEEKLHSITERMVKSCDFDVHSFLREMDSSLAASRKVFRDFDTRFQPITEDQWEAIQLRARIFWIYSLQ</sequence>
<evidence type="ECO:0000256" key="1">
    <source>
        <dbReference type="SAM" id="MobiDB-lite"/>
    </source>
</evidence>
<dbReference type="InterPro" id="IPR042862">
    <property type="entry name" value="RNF32"/>
</dbReference>
<name>A0A9D4H2C6_DREPO</name>
<organism evidence="2 3">
    <name type="scientific">Dreissena polymorpha</name>
    <name type="common">Zebra mussel</name>
    <name type="synonym">Mytilus polymorpha</name>
    <dbReference type="NCBI Taxonomy" id="45954"/>
    <lineage>
        <taxon>Eukaryota</taxon>
        <taxon>Metazoa</taxon>
        <taxon>Spiralia</taxon>
        <taxon>Lophotrochozoa</taxon>
        <taxon>Mollusca</taxon>
        <taxon>Bivalvia</taxon>
        <taxon>Autobranchia</taxon>
        <taxon>Heteroconchia</taxon>
        <taxon>Euheterodonta</taxon>
        <taxon>Imparidentia</taxon>
        <taxon>Neoheterodontei</taxon>
        <taxon>Myida</taxon>
        <taxon>Dreissenoidea</taxon>
        <taxon>Dreissenidae</taxon>
        <taxon>Dreissena</taxon>
    </lineage>
</organism>
<evidence type="ECO:0000313" key="2">
    <source>
        <dbReference type="EMBL" id="KAH3825734.1"/>
    </source>
</evidence>
<keyword evidence="3" id="KW-1185">Reference proteome</keyword>
<dbReference type="PANTHER" id="PTHR14991">
    <property type="entry name" value="RING FINGER PROTEIN 32"/>
    <property type="match status" value="1"/>
</dbReference>
<dbReference type="AlphaFoldDB" id="A0A9D4H2C6"/>
<dbReference type="Proteomes" id="UP000828390">
    <property type="component" value="Unassembled WGS sequence"/>
</dbReference>
<feature type="region of interest" description="Disordered" evidence="1">
    <location>
        <begin position="43"/>
        <end position="71"/>
    </location>
</feature>